<comment type="caution">
    <text evidence="9">The sequence shown here is derived from an EMBL/GenBank/DDBJ whole genome shotgun (WGS) entry which is preliminary data.</text>
</comment>
<evidence type="ECO:0000256" key="7">
    <source>
        <dbReference type="SAM" id="MobiDB-lite"/>
    </source>
</evidence>
<sequence length="289" mass="31671">MIRRQAPVEESASVPEPATRSSASTDTVAESPQPRLNVRTAIGFGLEHHVLADERDLQLLGHVHRLGSITRAAQAAGVTYKTAWDRLRNLQTRLGHAVVIAAKGGRGGGRTLLSEKGQALLQYYEQLRKQQDHAVEPDIELDAVGGLAARPLPLRKTSARNHLQGVVAAIERDGMRDAISVRLHDSVHVSVNITHASTQALGLKKGVAVYLLIKAPAIRFARHHHVQQNVFCGLIRSTRRVQDQQELEVQIAPDVHLITVAGKDQAQPLRKGERIWVHIDPDTVILGVD</sequence>
<dbReference type="InterPro" id="IPR004606">
    <property type="entry name" value="Mop_domain"/>
</dbReference>
<dbReference type="InterPro" id="IPR036390">
    <property type="entry name" value="WH_DNA-bd_sf"/>
</dbReference>
<dbReference type="Pfam" id="PF00126">
    <property type="entry name" value="HTH_1"/>
    <property type="match status" value="1"/>
</dbReference>
<dbReference type="InterPro" id="IPR005116">
    <property type="entry name" value="Transp-assoc_OB_typ1"/>
</dbReference>
<evidence type="ECO:0000256" key="1">
    <source>
        <dbReference type="ARBA" id="ARBA00008110"/>
    </source>
</evidence>
<name>A0A356LJU5_9BURK</name>
<reference evidence="9 10" key="1">
    <citation type="journal article" date="2018" name="Nat. Biotechnol.">
        <title>A standardized bacterial taxonomy based on genome phylogeny substantially revises the tree of life.</title>
        <authorList>
            <person name="Parks D.H."/>
            <person name="Chuvochina M."/>
            <person name="Waite D.W."/>
            <person name="Rinke C."/>
            <person name="Skarshewski A."/>
            <person name="Chaumeil P.A."/>
            <person name="Hugenholtz P."/>
        </authorList>
    </citation>
    <scope>NUCLEOTIDE SEQUENCE [LARGE SCALE GENOMIC DNA]</scope>
    <source>
        <strain evidence="9">UBA10707</strain>
    </source>
</reference>
<proteinExistence type="inferred from homology"/>
<evidence type="ECO:0000256" key="5">
    <source>
        <dbReference type="PIRNR" id="PIRNR005763"/>
    </source>
</evidence>
<dbReference type="PANTHER" id="PTHR30432">
    <property type="entry name" value="TRANSCRIPTIONAL REGULATOR MODE"/>
    <property type="match status" value="1"/>
</dbReference>
<evidence type="ECO:0000259" key="8">
    <source>
        <dbReference type="PROSITE" id="PS51866"/>
    </source>
</evidence>
<feature type="region of interest" description="Disordered" evidence="7">
    <location>
        <begin position="1"/>
        <end position="33"/>
    </location>
</feature>
<accession>A0A356LJU5</accession>
<dbReference type="Gene3D" id="2.40.50.100">
    <property type="match status" value="1"/>
</dbReference>
<organism evidence="9 10">
    <name type="scientific">Advenella kashmirensis</name>
    <dbReference type="NCBI Taxonomy" id="310575"/>
    <lineage>
        <taxon>Bacteria</taxon>
        <taxon>Pseudomonadati</taxon>
        <taxon>Pseudomonadota</taxon>
        <taxon>Betaproteobacteria</taxon>
        <taxon>Burkholderiales</taxon>
        <taxon>Alcaligenaceae</taxon>
    </lineage>
</organism>
<keyword evidence="3 5" id="KW-0500">Molybdenum</keyword>
<dbReference type="EMBL" id="DOEK01000035">
    <property type="protein sequence ID" value="HBP31192.1"/>
    <property type="molecule type" value="Genomic_DNA"/>
</dbReference>
<dbReference type="GO" id="GO:0015689">
    <property type="term" value="P:molybdate ion transport"/>
    <property type="evidence" value="ECO:0007669"/>
    <property type="project" value="UniProtKB-UniRule"/>
</dbReference>
<comment type="similarity">
    <text evidence="1 5">Belongs to the ModE family.</text>
</comment>
<dbReference type="Proteomes" id="UP000264036">
    <property type="component" value="Unassembled WGS sequence"/>
</dbReference>
<feature type="region of interest" description="Required for dimer formation and molybdate binding" evidence="6">
    <location>
        <begin position="157"/>
        <end position="165"/>
    </location>
</feature>
<dbReference type="SUPFAM" id="SSF46785">
    <property type="entry name" value="Winged helix' DNA-binding domain"/>
    <property type="match status" value="1"/>
</dbReference>
<dbReference type="GO" id="GO:0030151">
    <property type="term" value="F:molybdenum ion binding"/>
    <property type="evidence" value="ECO:0007669"/>
    <property type="project" value="UniProtKB-UniRule"/>
</dbReference>
<dbReference type="GO" id="GO:0003700">
    <property type="term" value="F:DNA-binding transcription factor activity"/>
    <property type="evidence" value="ECO:0007669"/>
    <property type="project" value="InterPro"/>
</dbReference>
<dbReference type="InterPro" id="IPR000847">
    <property type="entry name" value="LysR_HTH_N"/>
</dbReference>
<dbReference type="PANTHER" id="PTHR30432:SF1">
    <property type="entry name" value="DNA-BINDING TRANSCRIPTIONAL DUAL REGULATOR MODE"/>
    <property type="match status" value="1"/>
</dbReference>
<evidence type="ECO:0000256" key="3">
    <source>
        <dbReference type="ARBA" id="ARBA00022505"/>
    </source>
</evidence>
<evidence type="ECO:0000313" key="9">
    <source>
        <dbReference type="EMBL" id="HBP31192.1"/>
    </source>
</evidence>
<dbReference type="InterPro" id="IPR036388">
    <property type="entry name" value="WH-like_DNA-bd_sf"/>
</dbReference>
<protein>
    <recommendedName>
        <fullName evidence="8">Mop domain-containing protein</fullName>
    </recommendedName>
</protein>
<dbReference type="Pfam" id="PF03459">
    <property type="entry name" value="TOBE"/>
    <property type="match status" value="1"/>
</dbReference>
<dbReference type="PIRSF" id="PIRSF005763">
    <property type="entry name" value="Txn_reg_ModE"/>
    <property type="match status" value="1"/>
</dbReference>
<evidence type="ECO:0000256" key="4">
    <source>
        <dbReference type="ARBA" id="ARBA00022737"/>
    </source>
</evidence>
<dbReference type="InterPro" id="IPR008995">
    <property type="entry name" value="Mo/tungstate-bd_C_term_dom"/>
</dbReference>
<dbReference type="PROSITE" id="PS51866">
    <property type="entry name" value="MOP"/>
    <property type="match status" value="1"/>
</dbReference>
<dbReference type="InterPro" id="IPR051815">
    <property type="entry name" value="Molybdate_resp_trans_reg"/>
</dbReference>
<feature type="compositionally biased region" description="Polar residues" evidence="7">
    <location>
        <begin position="19"/>
        <end position="30"/>
    </location>
</feature>
<feature type="domain" description="Mop" evidence="8">
    <location>
        <begin position="156"/>
        <end position="222"/>
    </location>
</feature>
<keyword evidence="4" id="KW-0677">Repeat</keyword>
<evidence type="ECO:0000256" key="2">
    <source>
        <dbReference type="ARBA" id="ARBA00022448"/>
    </source>
</evidence>
<keyword evidence="2 5" id="KW-0813">Transport</keyword>
<evidence type="ECO:0000313" key="10">
    <source>
        <dbReference type="Proteomes" id="UP000264036"/>
    </source>
</evidence>
<dbReference type="AlphaFoldDB" id="A0A356LJU5"/>
<evidence type="ECO:0000256" key="6">
    <source>
        <dbReference type="PIRSR" id="PIRSR005763-1"/>
    </source>
</evidence>
<dbReference type="Gene3D" id="1.10.10.10">
    <property type="entry name" value="Winged helix-like DNA-binding domain superfamily/Winged helix DNA-binding domain"/>
    <property type="match status" value="1"/>
</dbReference>
<dbReference type="InterPro" id="IPR016462">
    <property type="entry name" value="ModE"/>
</dbReference>
<gene>
    <name evidence="9" type="ORF">DD666_17510</name>
</gene>
<dbReference type="SUPFAM" id="SSF50331">
    <property type="entry name" value="MOP-like"/>
    <property type="match status" value="2"/>
</dbReference>